<proteinExistence type="predicted"/>
<keyword evidence="1" id="KW-0472">Membrane</keyword>
<sequence>MNRFLTITGGIFFILSSRYFPWTQLGELFPILQTTVQIVSRIVVASNILLILGVTFSLMEVFSHLKEKKTVEILNICIAVFIILGLSLNQSTLYDGVDRWVKGDLAPNYQNSKELSLGEKMKNGNLFKERSKNKDVSLLIEDLPFGFPDYLPLKKKWSNHELVALDVAEIHKKEVVNIPKNTYKKSITSDGKIKVTWREEVKPVKQRIVPIIVYKQTKLELNGQQLTKNDFDTTEIGALKLKGTQGENTLLVTYQEGKFSSIIYKITIFSWIALLLAFAVKFTLKCKKRELSSKRIHN</sequence>
<feature type="transmembrane region" description="Helical" evidence="1">
    <location>
        <begin position="262"/>
        <end position="284"/>
    </location>
</feature>
<dbReference type="EMBL" id="FUXI01000024">
    <property type="protein sequence ID" value="SJZ96777.1"/>
    <property type="molecule type" value="Genomic_DNA"/>
</dbReference>
<name>A0A1T4PZP5_9ENTE</name>
<reference evidence="2 3" key="1">
    <citation type="submission" date="2017-02" db="EMBL/GenBank/DDBJ databases">
        <authorList>
            <person name="Peterson S.W."/>
        </authorList>
    </citation>
    <scope>NUCLEOTIDE SEQUENCE [LARGE SCALE GENOMIC DNA]</scope>
    <source>
        <strain evidence="2 3">ATCC BAA-1030</strain>
    </source>
</reference>
<dbReference type="Proteomes" id="UP000190328">
    <property type="component" value="Unassembled WGS sequence"/>
</dbReference>
<keyword evidence="1" id="KW-1133">Transmembrane helix</keyword>
<feature type="transmembrane region" description="Helical" evidence="1">
    <location>
        <begin position="42"/>
        <end position="59"/>
    </location>
</feature>
<organism evidence="2 3">
    <name type="scientific">Pilibacter termitis</name>
    <dbReference type="NCBI Taxonomy" id="263852"/>
    <lineage>
        <taxon>Bacteria</taxon>
        <taxon>Bacillati</taxon>
        <taxon>Bacillota</taxon>
        <taxon>Bacilli</taxon>
        <taxon>Lactobacillales</taxon>
        <taxon>Enterococcaceae</taxon>
        <taxon>Pilibacter</taxon>
    </lineage>
</organism>
<feature type="transmembrane region" description="Helical" evidence="1">
    <location>
        <begin position="71"/>
        <end position="88"/>
    </location>
</feature>
<gene>
    <name evidence="2" type="ORF">SAMN02745116_01994</name>
</gene>
<evidence type="ECO:0000256" key="1">
    <source>
        <dbReference type="SAM" id="Phobius"/>
    </source>
</evidence>
<dbReference type="STRING" id="263852.SAMN02745116_01994"/>
<evidence type="ECO:0000313" key="3">
    <source>
        <dbReference type="Proteomes" id="UP000190328"/>
    </source>
</evidence>
<evidence type="ECO:0000313" key="2">
    <source>
        <dbReference type="EMBL" id="SJZ96777.1"/>
    </source>
</evidence>
<accession>A0A1T4PZP5</accession>
<keyword evidence="1" id="KW-0812">Transmembrane</keyword>
<dbReference type="AlphaFoldDB" id="A0A1T4PZP5"/>
<keyword evidence="3" id="KW-1185">Reference proteome</keyword>
<protein>
    <submittedName>
        <fullName evidence="2">Uncharacterized protein</fullName>
    </submittedName>
</protein>